<keyword evidence="12 16" id="KW-0560">Oxidoreductase</keyword>
<dbReference type="HAMAP" id="MF_00037">
    <property type="entry name" value="MurB"/>
    <property type="match status" value="1"/>
</dbReference>
<comment type="caution">
    <text evidence="16">Lacks conserved residue(s) required for the propagation of feature annotation.</text>
</comment>
<dbReference type="Gene3D" id="3.30.43.10">
    <property type="entry name" value="Uridine Diphospho-n-acetylenolpyruvylglucosamine Reductase, domain 2"/>
    <property type="match status" value="1"/>
</dbReference>
<evidence type="ECO:0000256" key="16">
    <source>
        <dbReference type="HAMAP-Rule" id="MF_00037"/>
    </source>
</evidence>
<dbReference type="InterPro" id="IPR016166">
    <property type="entry name" value="FAD-bd_PCMH"/>
</dbReference>
<evidence type="ECO:0000256" key="7">
    <source>
        <dbReference type="ARBA" id="ARBA00022630"/>
    </source>
</evidence>
<dbReference type="EC" id="1.3.1.98" evidence="16"/>
<keyword evidence="7 16" id="KW-0285">Flavoprotein</keyword>
<evidence type="ECO:0000256" key="15">
    <source>
        <dbReference type="ARBA" id="ARBA00048914"/>
    </source>
</evidence>
<dbReference type="Gene3D" id="3.30.465.10">
    <property type="match status" value="1"/>
</dbReference>
<keyword evidence="9 16" id="KW-0521">NADP</keyword>
<evidence type="ECO:0000256" key="4">
    <source>
        <dbReference type="ARBA" id="ARBA00004752"/>
    </source>
</evidence>
<gene>
    <name evidence="16 18" type="primary">murB</name>
    <name evidence="18" type="ORF">H9851_07310</name>
</gene>
<dbReference type="GO" id="GO:0071555">
    <property type="term" value="P:cell wall organization"/>
    <property type="evidence" value="ECO:0007669"/>
    <property type="project" value="UniProtKB-KW"/>
</dbReference>
<evidence type="ECO:0000256" key="1">
    <source>
        <dbReference type="ARBA" id="ARBA00001974"/>
    </source>
</evidence>
<dbReference type="GO" id="GO:0005829">
    <property type="term" value="C:cytosol"/>
    <property type="evidence" value="ECO:0007669"/>
    <property type="project" value="TreeGrafter"/>
</dbReference>
<keyword evidence="10 16" id="KW-0133">Cell shape</keyword>
<dbReference type="InterPro" id="IPR016169">
    <property type="entry name" value="FAD-bd_PCMH_sub2"/>
</dbReference>
<evidence type="ECO:0000256" key="6">
    <source>
        <dbReference type="ARBA" id="ARBA00022618"/>
    </source>
</evidence>
<feature type="active site" description="Proton donor" evidence="16">
    <location>
        <position position="220"/>
    </location>
</feature>
<dbReference type="InterPro" id="IPR006094">
    <property type="entry name" value="Oxid_FAD_bind_N"/>
</dbReference>
<evidence type="ECO:0000259" key="17">
    <source>
        <dbReference type="PROSITE" id="PS51387"/>
    </source>
</evidence>
<evidence type="ECO:0000256" key="9">
    <source>
        <dbReference type="ARBA" id="ARBA00022857"/>
    </source>
</evidence>
<dbReference type="NCBIfam" id="TIGR00179">
    <property type="entry name" value="murB"/>
    <property type="match status" value="1"/>
</dbReference>
<dbReference type="PROSITE" id="PS51387">
    <property type="entry name" value="FAD_PCMH"/>
    <property type="match status" value="1"/>
</dbReference>
<dbReference type="InterPro" id="IPR036318">
    <property type="entry name" value="FAD-bd_PCMH-like_sf"/>
</dbReference>
<comment type="similarity">
    <text evidence="16">Belongs to the MurB family.</text>
</comment>
<evidence type="ECO:0000313" key="18">
    <source>
        <dbReference type="EMBL" id="HIX51068.1"/>
    </source>
</evidence>
<dbReference type="GO" id="GO:0008360">
    <property type="term" value="P:regulation of cell shape"/>
    <property type="evidence" value="ECO:0007669"/>
    <property type="project" value="UniProtKB-KW"/>
</dbReference>
<evidence type="ECO:0000256" key="3">
    <source>
        <dbReference type="ARBA" id="ARBA00004496"/>
    </source>
</evidence>
<keyword evidence="11 16" id="KW-0573">Peptidoglycan synthesis</keyword>
<comment type="cofactor">
    <cofactor evidence="1 16">
        <name>FAD</name>
        <dbReference type="ChEBI" id="CHEBI:57692"/>
    </cofactor>
</comment>
<evidence type="ECO:0000313" key="19">
    <source>
        <dbReference type="Proteomes" id="UP000886847"/>
    </source>
</evidence>
<feature type="domain" description="FAD-binding PCMH-type" evidence="17">
    <location>
        <begin position="30"/>
        <end position="193"/>
    </location>
</feature>
<evidence type="ECO:0000256" key="5">
    <source>
        <dbReference type="ARBA" id="ARBA00022490"/>
    </source>
</evidence>
<evidence type="ECO:0000256" key="11">
    <source>
        <dbReference type="ARBA" id="ARBA00022984"/>
    </source>
</evidence>
<comment type="subcellular location">
    <subcellularLocation>
        <location evidence="3 16">Cytoplasm</location>
    </subcellularLocation>
</comment>
<reference evidence="18" key="1">
    <citation type="journal article" date="2021" name="PeerJ">
        <title>Extensive microbial diversity within the chicken gut microbiome revealed by metagenomics and culture.</title>
        <authorList>
            <person name="Gilroy R."/>
            <person name="Ravi A."/>
            <person name="Getino M."/>
            <person name="Pursley I."/>
            <person name="Horton D.L."/>
            <person name="Alikhan N.F."/>
            <person name="Baker D."/>
            <person name="Gharbi K."/>
            <person name="Hall N."/>
            <person name="Watson M."/>
            <person name="Adriaenssens E.M."/>
            <person name="Foster-Nyarko E."/>
            <person name="Jarju S."/>
            <person name="Secka A."/>
            <person name="Antonio M."/>
            <person name="Oren A."/>
            <person name="Chaudhuri R.R."/>
            <person name="La Ragione R."/>
            <person name="Hildebrand F."/>
            <person name="Pallen M.J."/>
        </authorList>
    </citation>
    <scope>NUCLEOTIDE SEQUENCE</scope>
    <source>
        <strain evidence="18">2189</strain>
    </source>
</reference>
<dbReference type="GO" id="GO:0051301">
    <property type="term" value="P:cell division"/>
    <property type="evidence" value="ECO:0007669"/>
    <property type="project" value="UniProtKB-KW"/>
</dbReference>
<keyword evidence="14 16" id="KW-0961">Cell wall biogenesis/degradation</keyword>
<keyword evidence="13 16" id="KW-0131">Cell cycle</keyword>
<dbReference type="GO" id="GO:0009252">
    <property type="term" value="P:peptidoglycan biosynthetic process"/>
    <property type="evidence" value="ECO:0007669"/>
    <property type="project" value="UniProtKB-UniRule"/>
</dbReference>
<dbReference type="InterPro" id="IPR016167">
    <property type="entry name" value="FAD-bd_PCMH_sub1"/>
</dbReference>
<dbReference type="InterPro" id="IPR003170">
    <property type="entry name" value="MurB"/>
</dbReference>
<evidence type="ECO:0000256" key="14">
    <source>
        <dbReference type="ARBA" id="ARBA00023316"/>
    </source>
</evidence>
<dbReference type="SUPFAM" id="SSF56194">
    <property type="entry name" value="Uridine diphospho-N-Acetylenolpyruvylglucosamine reductase, MurB, C-terminal domain"/>
    <property type="match status" value="1"/>
</dbReference>
<reference evidence="18" key="2">
    <citation type="submission" date="2021-04" db="EMBL/GenBank/DDBJ databases">
        <authorList>
            <person name="Gilroy R."/>
        </authorList>
    </citation>
    <scope>NUCLEOTIDE SEQUENCE</scope>
    <source>
        <strain evidence="18">2189</strain>
    </source>
</reference>
<dbReference type="Pfam" id="PF02873">
    <property type="entry name" value="MurB_C"/>
    <property type="match status" value="1"/>
</dbReference>
<comment type="pathway">
    <text evidence="4 16">Cell wall biogenesis; peptidoglycan biosynthesis.</text>
</comment>
<comment type="catalytic activity">
    <reaction evidence="15 16">
        <text>UDP-N-acetyl-alpha-D-muramate + NADP(+) = UDP-N-acetyl-3-O-(1-carboxyvinyl)-alpha-D-glucosamine + NADPH + H(+)</text>
        <dbReference type="Rhea" id="RHEA:12248"/>
        <dbReference type="ChEBI" id="CHEBI:15378"/>
        <dbReference type="ChEBI" id="CHEBI:57783"/>
        <dbReference type="ChEBI" id="CHEBI:58349"/>
        <dbReference type="ChEBI" id="CHEBI:68483"/>
        <dbReference type="ChEBI" id="CHEBI:70757"/>
        <dbReference type="EC" id="1.3.1.98"/>
    </reaction>
</comment>
<protein>
    <recommendedName>
        <fullName evidence="16">UDP-N-acetylenolpyruvoylglucosamine reductase</fullName>
        <ecNumber evidence="16">1.3.1.98</ecNumber>
    </recommendedName>
    <alternativeName>
        <fullName evidence="16">UDP-N-acetylmuramate dehydrogenase</fullName>
    </alternativeName>
</protein>
<dbReference type="InterPro" id="IPR036635">
    <property type="entry name" value="MurB_C_sf"/>
</dbReference>
<dbReference type="InterPro" id="IPR011601">
    <property type="entry name" value="MurB_C"/>
</dbReference>
<dbReference type="PANTHER" id="PTHR21071:SF4">
    <property type="entry name" value="UDP-N-ACETYLENOLPYRUVOYLGLUCOSAMINE REDUCTASE"/>
    <property type="match status" value="1"/>
</dbReference>
<name>A0A9D2AV59_9FIRM</name>
<dbReference type="EMBL" id="DXEW01000035">
    <property type="protein sequence ID" value="HIX51068.1"/>
    <property type="molecule type" value="Genomic_DNA"/>
</dbReference>
<sequence>MSFGDSILAKFPSLPHCRDFRFDGYTTLGVGGGAPLALFPRCAEELSALVCFLQSEKLPHRVVGNGSNILAADAGFCGAIVAASRMRGIRCQGELAEAECGVSVSALLRVCAEHGLGGIGFMAGIPAAVGGAVYMNAGAQGRCIAECIESVRVAEGGRVFELKAGECCFSYKHSAFMESGCCILSAKFRLQKGLVQSILSDIRAALRRREGLPRGKSCGCVFKNGRGYTAGEIIERAGMKGAACGGAFVSGAHANFIINGGRASTADCLALIGRIRAAVAASSRILLQEEICYIGDFA</sequence>
<dbReference type="GO" id="GO:0071949">
    <property type="term" value="F:FAD binding"/>
    <property type="evidence" value="ECO:0007669"/>
    <property type="project" value="InterPro"/>
</dbReference>
<evidence type="ECO:0000256" key="2">
    <source>
        <dbReference type="ARBA" id="ARBA00003921"/>
    </source>
</evidence>
<comment type="function">
    <text evidence="2 16">Cell wall formation.</text>
</comment>
<dbReference type="AlphaFoldDB" id="A0A9D2AV59"/>
<evidence type="ECO:0000256" key="10">
    <source>
        <dbReference type="ARBA" id="ARBA00022960"/>
    </source>
</evidence>
<comment type="caution">
    <text evidence="18">The sequence shown here is derived from an EMBL/GenBank/DDBJ whole genome shotgun (WGS) entry which is preliminary data.</text>
</comment>
<dbReference type="Pfam" id="PF01565">
    <property type="entry name" value="FAD_binding_4"/>
    <property type="match status" value="1"/>
</dbReference>
<proteinExistence type="inferred from homology"/>
<keyword evidence="6 16" id="KW-0132">Cell division</keyword>
<accession>A0A9D2AV59</accession>
<dbReference type="PANTHER" id="PTHR21071">
    <property type="entry name" value="UDP-N-ACETYLENOLPYRUVOYLGLUCOSAMINE REDUCTASE"/>
    <property type="match status" value="1"/>
</dbReference>
<keyword evidence="5 16" id="KW-0963">Cytoplasm</keyword>
<dbReference type="GO" id="GO:0008762">
    <property type="term" value="F:UDP-N-acetylmuramate dehydrogenase activity"/>
    <property type="evidence" value="ECO:0007669"/>
    <property type="project" value="UniProtKB-UniRule"/>
</dbReference>
<evidence type="ECO:0000256" key="8">
    <source>
        <dbReference type="ARBA" id="ARBA00022827"/>
    </source>
</evidence>
<dbReference type="Proteomes" id="UP000886847">
    <property type="component" value="Unassembled WGS sequence"/>
</dbReference>
<evidence type="ECO:0000256" key="13">
    <source>
        <dbReference type="ARBA" id="ARBA00023306"/>
    </source>
</evidence>
<keyword evidence="8 16" id="KW-0274">FAD</keyword>
<evidence type="ECO:0000256" key="12">
    <source>
        <dbReference type="ARBA" id="ARBA00023002"/>
    </source>
</evidence>
<feature type="active site" evidence="16">
    <location>
        <position position="290"/>
    </location>
</feature>
<organism evidence="18 19">
    <name type="scientific">Candidatus Borkfalkia faecavium</name>
    <dbReference type="NCBI Taxonomy" id="2838508"/>
    <lineage>
        <taxon>Bacteria</taxon>
        <taxon>Bacillati</taxon>
        <taxon>Bacillota</taxon>
        <taxon>Clostridia</taxon>
        <taxon>Christensenellales</taxon>
        <taxon>Christensenellaceae</taxon>
        <taxon>Candidatus Borkfalkia</taxon>
    </lineage>
</organism>
<dbReference type="Gene3D" id="3.90.78.10">
    <property type="entry name" value="UDP-N-acetylenolpyruvoylglucosamine reductase, C-terminal domain"/>
    <property type="match status" value="1"/>
</dbReference>
<dbReference type="SUPFAM" id="SSF56176">
    <property type="entry name" value="FAD-binding/transporter-associated domain-like"/>
    <property type="match status" value="1"/>
</dbReference>